<dbReference type="RefSeq" id="WP_240983423.1">
    <property type="nucleotide sequence ID" value="NZ_CDGJ01000019.1"/>
</dbReference>
<keyword evidence="4" id="KW-0812">Transmembrane</keyword>
<dbReference type="KEGG" id="aacx:DEACI_0269"/>
<gene>
    <name evidence="6" type="ORF">DEACI_0269</name>
    <name evidence="7" type="ORF">DEACI_0641</name>
</gene>
<organism evidence="6">
    <name type="scientific">Acididesulfobacillus acetoxydans</name>
    <dbReference type="NCBI Taxonomy" id="1561005"/>
    <lineage>
        <taxon>Bacteria</taxon>
        <taxon>Bacillati</taxon>
        <taxon>Bacillota</taxon>
        <taxon>Clostridia</taxon>
        <taxon>Eubacteriales</taxon>
        <taxon>Peptococcaceae</taxon>
        <taxon>Acididesulfobacillus</taxon>
    </lineage>
</organism>
<accession>A0A8S0VVJ5</accession>
<proteinExistence type="inferred from homology"/>
<dbReference type="EMBL" id="LR746496">
    <property type="protein sequence ID" value="CAA7599643.1"/>
    <property type="molecule type" value="Genomic_DNA"/>
</dbReference>
<dbReference type="InterPro" id="IPR004089">
    <property type="entry name" value="MCPsignal_dom"/>
</dbReference>
<dbReference type="Pfam" id="PF00015">
    <property type="entry name" value="MCPsignal"/>
    <property type="match status" value="1"/>
</dbReference>
<dbReference type="PANTHER" id="PTHR32089:SF112">
    <property type="entry name" value="LYSOZYME-LIKE PROTEIN-RELATED"/>
    <property type="match status" value="1"/>
</dbReference>
<dbReference type="Pfam" id="PF12729">
    <property type="entry name" value="4HB_MCP_1"/>
    <property type="match status" value="1"/>
</dbReference>
<dbReference type="Gene3D" id="1.10.287.950">
    <property type="entry name" value="Methyl-accepting chemotaxis protein"/>
    <property type="match status" value="1"/>
</dbReference>
<dbReference type="SMART" id="SM00283">
    <property type="entry name" value="MA"/>
    <property type="match status" value="1"/>
</dbReference>
<dbReference type="GO" id="GO:0016020">
    <property type="term" value="C:membrane"/>
    <property type="evidence" value="ECO:0007669"/>
    <property type="project" value="InterPro"/>
</dbReference>
<dbReference type="InterPro" id="IPR004090">
    <property type="entry name" value="Chemotax_Me-accpt_rcpt"/>
</dbReference>
<feature type="domain" description="Methyl-accepting transducer" evidence="5">
    <location>
        <begin position="290"/>
        <end position="554"/>
    </location>
</feature>
<evidence type="ECO:0000259" key="5">
    <source>
        <dbReference type="PROSITE" id="PS50111"/>
    </source>
</evidence>
<protein>
    <submittedName>
        <fullName evidence="7">Methyl-accepting chemotaxis (MCP) signaling domain protein</fullName>
    </submittedName>
    <submittedName>
        <fullName evidence="6">Methyl-accepting chemotaxis protein (MCP) signalling domain</fullName>
    </submittedName>
</protein>
<evidence type="ECO:0000256" key="2">
    <source>
        <dbReference type="ARBA" id="ARBA00029447"/>
    </source>
</evidence>
<keyword evidence="8" id="KW-1185">Reference proteome</keyword>
<evidence type="ECO:0000256" key="1">
    <source>
        <dbReference type="ARBA" id="ARBA00023224"/>
    </source>
</evidence>
<keyword evidence="4" id="KW-0472">Membrane</keyword>
<dbReference type="Proteomes" id="UP000836597">
    <property type="component" value="Chromosome"/>
</dbReference>
<evidence type="ECO:0000313" key="7">
    <source>
        <dbReference type="EMBL" id="CEJ06195.1"/>
    </source>
</evidence>
<dbReference type="GO" id="GO:0006935">
    <property type="term" value="P:chemotaxis"/>
    <property type="evidence" value="ECO:0007669"/>
    <property type="project" value="InterPro"/>
</dbReference>
<keyword evidence="4" id="KW-1133">Transmembrane helix</keyword>
<dbReference type="PRINTS" id="PR00260">
    <property type="entry name" value="CHEMTRNSDUCR"/>
</dbReference>
<dbReference type="PROSITE" id="PS50111">
    <property type="entry name" value="CHEMOTAXIS_TRANSDUC_2"/>
    <property type="match status" value="1"/>
</dbReference>
<dbReference type="SUPFAM" id="SSF58104">
    <property type="entry name" value="Methyl-accepting chemotaxis protein (MCP) signaling domain"/>
    <property type="match status" value="1"/>
</dbReference>
<dbReference type="GO" id="GO:0007165">
    <property type="term" value="P:signal transduction"/>
    <property type="evidence" value="ECO:0007669"/>
    <property type="project" value="UniProtKB-KW"/>
</dbReference>
<keyword evidence="1 3" id="KW-0807">Transducer</keyword>
<dbReference type="InterPro" id="IPR024478">
    <property type="entry name" value="HlyB_4HB_MCP"/>
</dbReference>
<evidence type="ECO:0000256" key="3">
    <source>
        <dbReference type="PROSITE-ProRule" id="PRU00284"/>
    </source>
</evidence>
<evidence type="ECO:0000313" key="8">
    <source>
        <dbReference type="Proteomes" id="UP001071230"/>
    </source>
</evidence>
<name>A0A8S0VVJ5_9FIRM</name>
<dbReference type="PANTHER" id="PTHR32089">
    <property type="entry name" value="METHYL-ACCEPTING CHEMOTAXIS PROTEIN MCPB"/>
    <property type="match status" value="1"/>
</dbReference>
<dbReference type="GO" id="GO:0004888">
    <property type="term" value="F:transmembrane signaling receptor activity"/>
    <property type="evidence" value="ECO:0007669"/>
    <property type="project" value="InterPro"/>
</dbReference>
<comment type="similarity">
    <text evidence="2">Belongs to the methyl-accepting chemotaxis (MCP) protein family.</text>
</comment>
<reference evidence="6" key="2">
    <citation type="submission" date="2020-01" db="EMBL/GenBank/DDBJ databases">
        <authorList>
            <person name="Hornung B."/>
        </authorList>
    </citation>
    <scope>NUCLEOTIDE SEQUENCE</scope>
    <source>
        <strain evidence="6">PacBioINE</strain>
    </source>
</reference>
<dbReference type="EMBL" id="CDGJ01000019">
    <property type="protein sequence ID" value="CEJ06195.1"/>
    <property type="molecule type" value="Genomic_DNA"/>
</dbReference>
<feature type="transmembrane region" description="Helical" evidence="4">
    <location>
        <begin position="195"/>
        <end position="214"/>
    </location>
</feature>
<evidence type="ECO:0000313" key="6">
    <source>
        <dbReference type="EMBL" id="CAA7599643.1"/>
    </source>
</evidence>
<feature type="transmembrane region" description="Helical" evidence="4">
    <location>
        <begin position="17"/>
        <end position="38"/>
    </location>
</feature>
<dbReference type="Proteomes" id="UP001071230">
    <property type="component" value="Unassembled WGS sequence"/>
</dbReference>
<sequence length="576" mass="62495">MTGLQAQRWSLGIQLKALLLAIALAAGVVGGVGVYGMYKMYANSLMVYQHDVVPMNLLSDMRYHALVYRADVILLVESGTASERQNYQNAVQSEENAVIKDMSIYQKHPRTPQENAAWEEFNKAWNNYLESSQFSGENALAGQVAAAKKNLMGDAMTKYEKADGILEKMVNDKLAAVNRDSGVKTQQTFAVVSRLSLILVLADVLVSLLLGFVFSRRLTDMMHHLVANAQEIAAGHIERKKKAPWKAWNRESVELQQAFGDMVSSLRRTITQVVEAAGRLVSTAEEMRQGAEQSAKAAELVAQSATEIAGEAESQVTEMEASMERMDHVMDEMSRTEQQAEKVSLASRRSAQLARRGSESLGQVVAQMQEIESQVHNLSGIIGDVDQKSEEIAATVQIIDDIAQQTNLLALNAAIEAARAGEHGRGFAVVAEEVRKLAEQVQLSLVDISKRVREMQQASRSAHQGMSAGVASVNRGSADLREIAAGFGTILQAVEESANLAQGIETSVREVQNEGEAMLAGMRTVVKEAEAASAGTQTTAAAAEEQNASLEELFASSESVDQLANNLQVLVGQFKL</sequence>
<evidence type="ECO:0000256" key="4">
    <source>
        <dbReference type="SAM" id="Phobius"/>
    </source>
</evidence>
<reference evidence="7" key="1">
    <citation type="submission" date="2014-11" db="EMBL/GenBank/DDBJ databases">
        <authorList>
            <person name="Hornung B.V."/>
        </authorList>
    </citation>
    <scope>NUCLEOTIDE SEQUENCE</scope>
    <source>
        <strain evidence="7">INE</strain>
    </source>
</reference>
<dbReference type="AlphaFoldDB" id="A0A8S0VVJ5"/>